<dbReference type="InterPro" id="IPR026960">
    <property type="entry name" value="RVT-Znf"/>
</dbReference>
<evidence type="ECO:0000259" key="1">
    <source>
        <dbReference type="Pfam" id="PF13966"/>
    </source>
</evidence>
<evidence type="ECO:0000313" key="2">
    <source>
        <dbReference type="EMBL" id="ORX56293.1"/>
    </source>
</evidence>
<name>A0A1X2GKW0_9FUNG</name>
<feature type="non-terminal residue" evidence="2">
    <location>
        <position position="1"/>
    </location>
</feature>
<feature type="domain" description="Reverse transcriptase zinc-binding" evidence="1">
    <location>
        <begin position="10"/>
        <end position="61"/>
    </location>
</feature>
<organism evidence="2 3">
    <name type="scientific">Hesseltinella vesiculosa</name>
    <dbReference type="NCBI Taxonomy" id="101127"/>
    <lineage>
        <taxon>Eukaryota</taxon>
        <taxon>Fungi</taxon>
        <taxon>Fungi incertae sedis</taxon>
        <taxon>Mucoromycota</taxon>
        <taxon>Mucoromycotina</taxon>
        <taxon>Mucoromycetes</taxon>
        <taxon>Mucorales</taxon>
        <taxon>Cunninghamellaceae</taxon>
        <taxon>Hesseltinella</taxon>
    </lineage>
</organism>
<gene>
    <name evidence="2" type="ORF">DM01DRAFT_1268299</name>
</gene>
<dbReference type="Pfam" id="PF13966">
    <property type="entry name" value="zf-RVT"/>
    <property type="match status" value="1"/>
</dbReference>
<dbReference type="EMBL" id="MCGT01000010">
    <property type="protein sequence ID" value="ORX56293.1"/>
    <property type="molecule type" value="Genomic_DNA"/>
</dbReference>
<dbReference type="AlphaFoldDB" id="A0A1X2GKW0"/>
<evidence type="ECO:0000313" key="3">
    <source>
        <dbReference type="Proteomes" id="UP000242146"/>
    </source>
</evidence>
<reference evidence="2 3" key="1">
    <citation type="submission" date="2016-07" db="EMBL/GenBank/DDBJ databases">
        <title>Pervasive Adenine N6-methylation of Active Genes in Fungi.</title>
        <authorList>
            <consortium name="DOE Joint Genome Institute"/>
            <person name="Mondo S.J."/>
            <person name="Dannebaum R.O."/>
            <person name="Kuo R.C."/>
            <person name="Labutti K."/>
            <person name="Haridas S."/>
            <person name="Kuo A."/>
            <person name="Salamov A."/>
            <person name="Ahrendt S.R."/>
            <person name="Lipzen A."/>
            <person name="Sullivan W."/>
            <person name="Andreopoulos W.B."/>
            <person name="Clum A."/>
            <person name="Lindquist E."/>
            <person name="Daum C."/>
            <person name="Ramamoorthy G.K."/>
            <person name="Gryganskyi A."/>
            <person name="Culley D."/>
            <person name="Magnuson J.K."/>
            <person name="James T.Y."/>
            <person name="O'Malley M.A."/>
            <person name="Stajich J.E."/>
            <person name="Spatafora J.W."/>
            <person name="Visel A."/>
            <person name="Grigoriev I.V."/>
        </authorList>
    </citation>
    <scope>NUCLEOTIDE SEQUENCE [LARGE SCALE GENOMIC DNA]</scope>
    <source>
        <strain evidence="2 3">NRRL 3301</strain>
    </source>
</reference>
<accession>A0A1X2GKW0</accession>
<comment type="caution">
    <text evidence="2">The sequence shown here is derived from an EMBL/GenBank/DDBJ whole genome shotgun (WGS) entry which is preliminary data.</text>
</comment>
<dbReference type="OrthoDB" id="2214613at2759"/>
<feature type="non-terminal residue" evidence="2">
    <location>
        <position position="74"/>
    </location>
</feature>
<proteinExistence type="predicted"/>
<keyword evidence="3" id="KW-1185">Reference proteome</keyword>
<sequence length="74" mass="8418">PPPHSSLSALFRVLSGKLTSRSLLYRIVPDIVPSPTCSICRFHDESGAHLLFTCPLKMRIWRLAWQKHFAAPFD</sequence>
<protein>
    <recommendedName>
        <fullName evidence="1">Reverse transcriptase zinc-binding domain-containing protein</fullName>
    </recommendedName>
</protein>
<dbReference type="Proteomes" id="UP000242146">
    <property type="component" value="Unassembled WGS sequence"/>
</dbReference>